<accession>A0A5S4T764</accession>
<evidence type="ECO:0000313" key="1">
    <source>
        <dbReference type="EMBL" id="TYK90638.1"/>
    </source>
</evidence>
<feature type="non-terminal residue" evidence="1">
    <location>
        <position position="1"/>
    </location>
</feature>
<dbReference type="EMBL" id="SJLI01000404">
    <property type="protein sequence ID" value="TYK90638.1"/>
    <property type="molecule type" value="Genomic_DNA"/>
</dbReference>
<feature type="non-terminal residue" evidence="1">
    <location>
        <position position="156"/>
    </location>
</feature>
<name>A0A5S4T764_STRPY</name>
<comment type="caution">
    <text evidence="1">The sequence shown here is derived from an EMBL/GenBank/DDBJ whole genome shotgun (WGS) entry which is preliminary data.</text>
</comment>
<organism evidence="1 2">
    <name type="scientific">Streptococcus pyogenes</name>
    <dbReference type="NCBI Taxonomy" id="1314"/>
    <lineage>
        <taxon>Bacteria</taxon>
        <taxon>Bacillati</taxon>
        <taxon>Bacillota</taxon>
        <taxon>Bacilli</taxon>
        <taxon>Lactobacillales</taxon>
        <taxon>Streptococcaceae</taxon>
        <taxon>Streptococcus</taxon>
    </lineage>
</organism>
<gene>
    <name evidence="1" type="ORF">E0F67_11290</name>
</gene>
<dbReference type="Proteomes" id="UP000325300">
    <property type="component" value="Unassembled WGS sequence"/>
</dbReference>
<protein>
    <submittedName>
        <fullName evidence="1">Chromosome segregation protein SMC</fullName>
    </submittedName>
</protein>
<reference evidence="1 2" key="1">
    <citation type="submission" date="2019-02" db="EMBL/GenBank/DDBJ databases">
        <title>Novel genomic isolates of S. pyogenes and S. dysgalactiae subsp. equisimilis associated to necrotising fasciitis (NSTI).</title>
        <authorList>
            <person name="Barrantes I."/>
        </authorList>
    </citation>
    <scope>NUCLEOTIDE SEQUENCE [LARGE SCALE GENOMIC DNA]</scope>
    <source>
        <strain evidence="1 2">SPY5003</strain>
    </source>
</reference>
<evidence type="ECO:0000313" key="2">
    <source>
        <dbReference type="Proteomes" id="UP000325300"/>
    </source>
</evidence>
<dbReference type="AlphaFoldDB" id="A0A5S4T764"/>
<sequence length="156" mass="18248">KQDDSQALLQALSERQENTSDHALIAEQSRIEDALVRITKKKADLTHDISDIKENKDLIKQKTDQLSQALSQRRLEERDLLNEKKFEQTNQSRLKAQLQQCQQDITNLESILSSHVSQDSIQQLPQWEEQLQDALQHKTASQERLVQLRFEIEDYE</sequence>
<proteinExistence type="predicted"/>